<evidence type="ECO:0000256" key="7">
    <source>
        <dbReference type="ARBA" id="ARBA00023065"/>
    </source>
</evidence>
<feature type="domain" description="TonB-dependent receptor-like beta-barrel" evidence="14">
    <location>
        <begin position="217"/>
        <end position="630"/>
    </location>
</feature>
<organism evidence="16 17">
    <name type="scientific">Comamonas piscis</name>
    <dbReference type="NCBI Taxonomy" id="1562974"/>
    <lineage>
        <taxon>Bacteria</taxon>
        <taxon>Pseudomonadati</taxon>
        <taxon>Pseudomonadota</taxon>
        <taxon>Betaproteobacteria</taxon>
        <taxon>Burkholderiales</taxon>
        <taxon>Comamonadaceae</taxon>
        <taxon>Comamonas</taxon>
    </lineage>
</organism>
<sequence length="668" mass="73397">MQRQAYWALLPFLATQAVAQPATDPSADDSASLPVVTVSATKRGQSSRELIGAADVAVSEELGPRGFRKVDNLDRVFTDVNIRQRSNRAYSNLTIRGQSSPDFYNPAAQLYVDGLPQDYALLSQLLPGDLEQVEILYGPQGTLYGRGAVGGVVNIVTRKPDNQLRGSLSSNIGNRDKGASLLLNAPIVQDMLYADVAIDSQNTRGDLHEMQTGERRGNSDDLNGRFRLRYAPTGGPLDVMFTAAHSKRSTDEEYFAVDPSKRSREVLPVPSYYRLSTSSYGLHLNYDLGGYTFSALTGYQDRDFDRTVFGSYPPELQTTFSQELRLATKPGKDRALDYVVGAYYQDIDFQRNVPAYALSSQQNLRSYALYGDATWHATDRLDLTAGLRSEREQAKVDTRLQDTALQRNKSFQSTSPKVGASLRLTEDVSVYGLYSTGFKAGGFTRAVTPQNIAFSYQPQKADNFELGFKALMLNNTLELRAAAYLMRIKDYQLSVGPVEGQYLQNVGDARTRGASIDVDWKASSQLHLKTGLALNSSKLHNYRDPSGSSGTDLSGNTVPYAPKATANLSVEYGIPLAGGGKLTPRMGVSYVGKTYFDMDNRIAQRGYALLDLGVSWKINPQMTADFFVDNATDRTYAVYAFDAASMGLGTAYQLGRGRSLGARLNVRF</sequence>
<name>A0A7G5EKA4_9BURK</name>
<dbReference type="InterPro" id="IPR000531">
    <property type="entry name" value="Beta-barrel_TonB"/>
</dbReference>
<gene>
    <name evidence="16" type="ORF">HS961_17195</name>
</gene>
<evidence type="ECO:0000259" key="15">
    <source>
        <dbReference type="Pfam" id="PF07715"/>
    </source>
</evidence>
<accession>A0A7G5EKA4</accession>
<keyword evidence="9 11" id="KW-0472">Membrane</keyword>
<dbReference type="EMBL" id="CP058554">
    <property type="protein sequence ID" value="QMV74429.1"/>
    <property type="molecule type" value="Genomic_DNA"/>
</dbReference>
<dbReference type="Proteomes" id="UP000515240">
    <property type="component" value="Chromosome"/>
</dbReference>
<keyword evidence="17" id="KW-1185">Reference proteome</keyword>
<dbReference type="AlphaFoldDB" id="A0A7G5EKA4"/>
<dbReference type="Gene3D" id="2.40.170.20">
    <property type="entry name" value="TonB-dependent receptor, beta-barrel domain"/>
    <property type="match status" value="1"/>
</dbReference>
<dbReference type="PANTHER" id="PTHR32552">
    <property type="entry name" value="FERRICHROME IRON RECEPTOR-RELATED"/>
    <property type="match status" value="1"/>
</dbReference>
<evidence type="ECO:0000256" key="9">
    <source>
        <dbReference type="ARBA" id="ARBA00023136"/>
    </source>
</evidence>
<evidence type="ECO:0000256" key="2">
    <source>
        <dbReference type="ARBA" id="ARBA00022448"/>
    </source>
</evidence>
<protein>
    <submittedName>
        <fullName evidence="16">TonB-dependent receptor</fullName>
    </submittedName>
</protein>
<feature type="signal peptide" evidence="13">
    <location>
        <begin position="1"/>
        <end position="19"/>
    </location>
</feature>
<evidence type="ECO:0000256" key="10">
    <source>
        <dbReference type="ARBA" id="ARBA00023237"/>
    </source>
</evidence>
<comment type="similarity">
    <text evidence="11 12">Belongs to the TonB-dependent receptor family.</text>
</comment>
<feature type="chain" id="PRO_5028866236" evidence="13">
    <location>
        <begin position="20"/>
        <end position="668"/>
    </location>
</feature>
<dbReference type="RefSeq" id="WP_182324081.1">
    <property type="nucleotide sequence ID" value="NZ_CP058554.1"/>
</dbReference>
<keyword evidence="5 11" id="KW-0812">Transmembrane</keyword>
<keyword evidence="7" id="KW-0406">Ion transport</keyword>
<dbReference type="GO" id="GO:0009279">
    <property type="term" value="C:cell outer membrane"/>
    <property type="evidence" value="ECO:0007669"/>
    <property type="project" value="UniProtKB-SubCell"/>
</dbReference>
<feature type="domain" description="TonB-dependent receptor plug" evidence="15">
    <location>
        <begin position="48"/>
        <end position="152"/>
    </location>
</feature>
<evidence type="ECO:0000256" key="4">
    <source>
        <dbReference type="ARBA" id="ARBA00022496"/>
    </source>
</evidence>
<evidence type="ECO:0000313" key="16">
    <source>
        <dbReference type="EMBL" id="QMV74429.1"/>
    </source>
</evidence>
<evidence type="ECO:0000256" key="5">
    <source>
        <dbReference type="ARBA" id="ARBA00022692"/>
    </source>
</evidence>
<dbReference type="Pfam" id="PF00593">
    <property type="entry name" value="TonB_dep_Rec_b-barrel"/>
    <property type="match status" value="1"/>
</dbReference>
<keyword evidence="16" id="KW-0675">Receptor</keyword>
<evidence type="ECO:0000313" key="17">
    <source>
        <dbReference type="Proteomes" id="UP000515240"/>
    </source>
</evidence>
<evidence type="ECO:0000256" key="13">
    <source>
        <dbReference type="SAM" id="SignalP"/>
    </source>
</evidence>
<evidence type="ECO:0000256" key="6">
    <source>
        <dbReference type="ARBA" id="ARBA00023004"/>
    </source>
</evidence>
<dbReference type="InterPro" id="IPR036942">
    <property type="entry name" value="Beta-barrel_TonB_sf"/>
</dbReference>
<dbReference type="SUPFAM" id="SSF56935">
    <property type="entry name" value="Porins"/>
    <property type="match status" value="1"/>
</dbReference>
<dbReference type="CDD" id="cd01347">
    <property type="entry name" value="ligand_gated_channel"/>
    <property type="match status" value="1"/>
</dbReference>
<keyword evidence="13" id="KW-0732">Signal</keyword>
<proteinExistence type="inferred from homology"/>
<keyword evidence="4" id="KW-0410">Iron transport</keyword>
<reference evidence="16 17" key="1">
    <citation type="journal article" date="2020" name="G3 (Bethesda)">
        <title>CeMbio - The Caenorhabditis elegans Microbiome Resource.</title>
        <authorList>
            <person name="Dirksen P."/>
            <person name="Assie A."/>
            <person name="Zimmermann J."/>
            <person name="Zhang F."/>
            <person name="Tietje A.M."/>
            <person name="Marsh S.A."/>
            <person name="Felix M.A."/>
            <person name="Shapira M."/>
            <person name="Kaleta C."/>
            <person name="Schulenburg H."/>
            <person name="Samuel B."/>
        </authorList>
    </citation>
    <scope>NUCLEOTIDE SEQUENCE [LARGE SCALE GENOMIC DNA]</scope>
    <source>
        <strain evidence="16 17">BIGb0172</strain>
    </source>
</reference>
<dbReference type="PANTHER" id="PTHR32552:SF81">
    <property type="entry name" value="TONB-DEPENDENT OUTER MEMBRANE RECEPTOR"/>
    <property type="match status" value="1"/>
</dbReference>
<comment type="subcellular location">
    <subcellularLocation>
        <location evidence="1 11">Cell outer membrane</location>
        <topology evidence="1 11">Multi-pass membrane protein</topology>
    </subcellularLocation>
</comment>
<dbReference type="KEGG" id="cpis:HS961_17195"/>
<evidence type="ECO:0000259" key="14">
    <source>
        <dbReference type="Pfam" id="PF00593"/>
    </source>
</evidence>
<dbReference type="Pfam" id="PF07715">
    <property type="entry name" value="Plug"/>
    <property type="match status" value="1"/>
</dbReference>
<evidence type="ECO:0000256" key="12">
    <source>
        <dbReference type="RuleBase" id="RU003357"/>
    </source>
</evidence>
<keyword evidence="10 11" id="KW-0998">Cell outer membrane</keyword>
<dbReference type="GO" id="GO:0006826">
    <property type="term" value="P:iron ion transport"/>
    <property type="evidence" value="ECO:0007669"/>
    <property type="project" value="UniProtKB-KW"/>
</dbReference>
<keyword evidence="6" id="KW-0408">Iron</keyword>
<evidence type="ECO:0000256" key="11">
    <source>
        <dbReference type="PROSITE-ProRule" id="PRU01360"/>
    </source>
</evidence>
<evidence type="ECO:0000256" key="3">
    <source>
        <dbReference type="ARBA" id="ARBA00022452"/>
    </source>
</evidence>
<keyword evidence="8 12" id="KW-0798">TonB box</keyword>
<dbReference type="InterPro" id="IPR012910">
    <property type="entry name" value="Plug_dom"/>
</dbReference>
<evidence type="ECO:0000256" key="8">
    <source>
        <dbReference type="ARBA" id="ARBA00023077"/>
    </source>
</evidence>
<dbReference type="InterPro" id="IPR039426">
    <property type="entry name" value="TonB-dep_rcpt-like"/>
</dbReference>
<evidence type="ECO:0000256" key="1">
    <source>
        <dbReference type="ARBA" id="ARBA00004571"/>
    </source>
</evidence>
<dbReference type="PROSITE" id="PS52016">
    <property type="entry name" value="TONB_DEPENDENT_REC_3"/>
    <property type="match status" value="1"/>
</dbReference>
<keyword evidence="3 11" id="KW-1134">Transmembrane beta strand</keyword>
<keyword evidence="2 11" id="KW-0813">Transport</keyword>